<protein>
    <submittedName>
        <fullName evidence="1">Uncharacterized protein</fullName>
    </submittedName>
</protein>
<comment type="caution">
    <text evidence="1">The sequence shown here is derived from an EMBL/GenBank/DDBJ whole genome shotgun (WGS) entry which is preliminary data.</text>
</comment>
<name>A0A328ASK5_9CAUL</name>
<evidence type="ECO:0000313" key="2">
    <source>
        <dbReference type="Proteomes" id="UP000249725"/>
    </source>
</evidence>
<proteinExistence type="predicted"/>
<evidence type="ECO:0000313" key="1">
    <source>
        <dbReference type="EMBL" id="RAK58053.1"/>
    </source>
</evidence>
<keyword evidence="2" id="KW-1185">Reference proteome</keyword>
<reference evidence="2" key="1">
    <citation type="submission" date="2018-05" db="EMBL/GenBank/DDBJ databases">
        <authorList>
            <person name="Li X."/>
        </authorList>
    </citation>
    <scope>NUCLEOTIDE SEQUENCE [LARGE SCALE GENOMIC DNA]</scope>
    <source>
        <strain evidence="2">YIM 73061</strain>
    </source>
</reference>
<organism evidence="1 2">
    <name type="scientific">Phenylobacterium deserti</name>
    <dbReference type="NCBI Taxonomy" id="1914756"/>
    <lineage>
        <taxon>Bacteria</taxon>
        <taxon>Pseudomonadati</taxon>
        <taxon>Pseudomonadota</taxon>
        <taxon>Alphaproteobacteria</taxon>
        <taxon>Caulobacterales</taxon>
        <taxon>Caulobacteraceae</taxon>
        <taxon>Phenylobacterium</taxon>
    </lineage>
</organism>
<accession>A0A328ASK5</accession>
<dbReference type="Proteomes" id="UP000249725">
    <property type="component" value="Unassembled WGS sequence"/>
</dbReference>
<gene>
    <name evidence="1" type="ORF">DJ018_09130</name>
</gene>
<dbReference type="AlphaFoldDB" id="A0A328ASK5"/>
<dbReference type="EMBL" id="QFYR01000001">
    <property type="protein sequence ID" value="RAK58053.1"/>
    <property type="molecule type" value="Genomic_DNA"/>
</dbReference>
<dbReference type="OrthoDB" id="9926328at2"/>
<sequence>MEDQTDLVTRWRYLRGLLIEQLDALESGALQMHSNEVNISIQAISKLKTNVAEFDALIARSQAR</sequence>
<dbReference type="RefSeq" id="WP_111514503.1">
    <property type="nucleotide sequence ID" value="NZ_QFYR01000001.1"/>
</dbReference>